<dbReference type="Proteomes" id="UP000059419">
    <property type="component" value="Chromosome 1"/>
</dbReference>
<feature type="signal peptide" evidence="2">
    <location>
        <begin position="1"/>
        <end position="26"/>
    </location>
</feature>
<dbReference type="NCBIfam" id="NF008575">
    <property type="entry name" value="PRK11530.1"/>
    <property type="match status" value="1"/>
</dbReference>
<evidence type="ECO:0000313" key="5">
    <source>
        <dbReference type="Proteomes" id="UP000059419"/>
    </source>
</evidence>
<accession>A0A0U5GJ58</accession>
<feature type="coiled-coil region" evidence="1">
    <location>
        <begin position="25"/>
        <end position="52"/>
    </location>
</feature>
<dbReference type="InterPro" id="IPR021658">
    <property type="entry name" value="DUF3251"/>
</dbReference>
<protein>
    <recommendedName>
        <fullName evidence="3">DUF3251 domain-containing protein</fullName>
    </recommendedName>
</protein>
<evidence type="ECO:0000313" key="4">
    <source>
        <dbReference type="EMBL" id="CUU23185.1"/>
    </source>
</evidence>
<organism evidence="4 5">
    <name type="scientific">Duffyella gerundensis</name>
    <dbReference type="NCBI Taxonomy" id="1619313"/>
    <lineage>
        <taxon>Bacteria</taxon>
        <taxon>Pseudomonadati</taxon>
        <taxon>Pseudomonadota</taxon>
        <taxon>Gammaproteobacteria</taxon>
        <taxon>Enterobacterales</taxon>
        <taxon>Erwiniaceae</taxon>
        <taxon>Duffyella</taxon>
    </lineage>
</organism>
<keyword evidence="2" id="KW-0732">Signal</keyword>
<dbReference type="OrthoDB" id="6504692at2"/>
<keyword evidence="5" id="KW-1185">Reference proteome</keyword>
<dbReference type="GeneID" id="84614042"/>
<dbReference type="Pfam" id="PF11622">
    <property type="entry name" value="DUF3251"/>
    <property type="match status" value="1"/>
</dbReference>
<dbReference type="Gene3D" id="2.60.40.1620">
    <property type="entry name" value="Lipoprotein YajI-like"/>
    <property type="match status" value="1"/>
</dbReference>
<dbReference type="InterPro" id="IPR037125">
    <property type="entry name" value="YajI-like_sf"/>
</dbReference>
<proteinExistence type="predicted"/>
<gene>
    <name evidence="4" type="ORF">EM595_0949</name>
</gene>
<dbReference type="PROSITE" id="PS51257">
    <property type="entry name" value="PROKAR_LIPOPROTEIN"/>
    <property type="match status" value="1"/>
</dbReference>
<dbReference type="STRING" id="1619313.EM595_0949"/>
<dbReference type="PATRIC" id="fig|1619313.3.peg.988"/>
<feature type="chain" id="PRO_5006857935" description="DUF3251 domain-containing protein" evidence="2">
    <location>
        <begin position="27"/>
        <end position="186"/>
    </location>
</feature>
<keyword evidence="1" id="KW-0175">Coiled coil</keyword>
<dbReference type="AlphaFoldDB" id="A0A0U5GJ58"/>
<dbReference type="RefSeq" id="WP_067428350.1">
    <property type="nucleotide sequence ID" value="NZ_CP073262.1"/>
</dbReference>
<reference evidence="5" key="1">
    <citation type="submission" date="2015-11" db="EMBL/GenBank/DDBJ databases">
        <authorList>
            <person name="Blom J."/>
        </authorList>
    </citation>
    <scope>NUCLEOTIDE SEQUENCE [LARGE SCALE GENOMIC DNA]</scope>
</reference>
<evidence type="ECO:0000256" key="2">
    <source>
        <dbReference type="SAM" id="SignalP"/>
    </source>
</evidence>
<dbReference type="KEGG" id="ege:EM595_0949"/>
<evidence type="ECO:0000256" key="1">
    <source>
        <dbReference type="SAM" id="Coils"/>
    </source>
</evidence>
<feature type="domain" description="DUF3251" evidence="3">
    <location>
        <begin position="21"/>
        <end position="173"/>
    </location>
</feature>
<dbReference type="EMBL" id="LN907827">
    <property type="protein sequence ID" value="CUU23185.1"/>
    <property type="molecule type" value="Genomic_DNA"/>
</dbReference>
<sequence length="186" mass="19719">MKRTIVPLTMMLALSACSSPPQPAVAELHNEAGKLNQQVRQLTNQASAIERQSQLNLNSTSGAWLVPAANTPVELLSNAGKIRLSLSHVAQEANGTRAILHLRSADAASLPGMTAKIQWGQLDAASGKPLQAESLSQEIAIPSSLMPQPDAEVPLRLSGVMPQQLIYVRVHDLVVTSPAASAEKQP</sequence>
<evidence type="ECO:0000259" key="3">
    <source>
        <dbReference type="Pfam" id="PF11622"/>
    </source>
</evidence>
<name>A0A0U5GJ58_9GAMM</name>